<evidence type="ECO:0000313" key="1">
    <source>
        <dbReference type="EMBL" id="SPS01648.1"/>
    </source>
</evidence>
<protein>
    <submittedName>
        <fullName evidence="1">Uncharacterized protein</fullName>
    </submittedName>
</protein>
<organism evidence="1 2">
    <name type="scientific">Cupriavidus taiwanensis</name>
    <dbReference type="NCBI Taxonomy" id="164546"/>
    <lineage>
        <taxon>Bacteria</taxon>
        <taxon>Pseudomonadati</taxon>
        <taxon>Pseudomonadota</taxon>
        <taxon>Betaproteobacteria</taxon>
        <taxon>Burkholderiales</taxon>
        <taxon>Burkholderiaceae</taxon>
        <taxon>Cupriavidus</taxon>
    </lineage>
</organism>
<dbReference type="AlphaFoldDB" id="A0A375J940"/>
<dbReference type="Proteomes" id="UP000256805">
    <property type="component" value="Unassembled WGS sequence"/>
</dbReference>
<dbReference type="EMBL" id="OVTA01000047">
    <property type="protein sequence ID" value="SPS01648.1"/>
    <property type="molecule type" value="Genomic_DNA"/>
</dbReference>
<evidence type="ECO:0000313" key="2">
    <source>
        <dbReference type="Proteomes" id="UP000256805"/>
    </source>
</evidence>
<sequence>MESRREMGRCKPGTCKREEVRGCLQETRTRATKQGRVERGERNGRLLPAMRHNALIRGVIVCTLRTPGEPFTRSKCGSIGALSVSVADLRSDVVS</sequence>
<gene>
    <name evidence="1" type="ORF">CBM2634_B60064</name>
</gene>
<name>A0A375J940_9BURK</name>
<accession>A0A375J940</accession>
<proteinExistence type="predicted"/>
<reference evidence="1 2" key="1">
    <citation type="submission" date="2018-01" db="EMBL/GenBank/DDBJ databases">
        <authorList>
            <person name="Gaut B.S."/>
            <person name="Morton B.R."/>
            <person name="Clegg M.T."/>
            <person name="Duvall M.R."/>
        </authorList>
    </citation>
    <scope>NUCLEOTIDE SEQUENCE [LARGE SCALE GENOMIC DNA]</scope>
    <source>
        <strain evidence="1">Cupriavidus taiwanensis cmp 52</strain>
    </source>
</reference>